<dbReference type="InterPro" id="IPR029052">
    <property type="entry name" value="Metallo-depent_PP-like"/>
</dbReference>
<dbReference type="InterPro" id="IPR056702">
    <property type="entry name" value="DUF7800"/>
</dbReference>
<dbReference type="Pfam" id="PF25077">
    <property type="entry name" value="DUF7800"/>
    <property type="match status" value="1"/>
</dbReference>
<proteinExistence type="predicted"/>
<evidence type="ECO:0000259" key="2">
    <source>
        <dbReference type="Pfam" id="PF25077"/>
    </source>
</evidence>
<feature type="domain" description="DUF7800" evidence="2">
    <location>
        <begin position="5"/>
        <end position="87"/>
    </location>
</feature>
<evidence type="ECO:0000259" key="1">
    <source>
        <dbReference type="Pfam" id="PF09423"/>
    </source>
</evidence>
<dbReference type="CDD" id="cd07389">
    <property type="entry name" value="MPP_PhoD"/>
    <property type="match status" value="1"/>
</dbReference>
<dbReference type="InterPro" id="IPR018946">
    <property type="entry name" value="PhoD-like_MPP"/>
</dbReference>
<accession>A0A1I1APZ4</accession>
<dbReference type="SUPFAM" id="SSF56300">
    <property type="entry name" value="Metallo-dependent phosphatases"/>
    <property type="match status" value="1"/>
</dbReference>
<feature type="domain" description="PhoD-like phosphatase metallophosphatase" evidence="1">
    <location>
        <begin position="124"/>
        <end position="240"/>
    </location>
</feature>
<dbReference type="PANTHER" id="PTHR37031">
    <property type="entry name" value="METALLOPHOSPHATASE BINDING DOMAIN PROTEIN"/>
    <property type="match status" value="1"/>
</dbReference>
<dbReference type="RefSeq" id="WP_091674474.1">
    <property type="nucleotide sequence ID" value="NZ_FOKG01000010.1"/>
</dbReference>
<dbReference type="STRING" id="490629.SAMN05216266_11045"/>
<organism evidence="3 4">
    <name type="scientific">Amycolatopsis marina</name>
    <dbReference type="NCBI Taxonomy" id="490629"/>
    <lineage>
        <taxon>Bacteria</taxon>
        <taxon>Bacillati</taxon>
        <taxon>Actinomycetota</taxon>
        <taxon>Actinomycetes</taxon>
        <taxon>Pseudonocardiales</taxon>
        <taxon>Pseudonocardiaceae</taxon>
        <taxon>Amycolatopsis</taxon>
    </lineage>
</organism>
<dbReference type="Proteomes" id="UP000243799">
    <property type="component" value="Unassembled WGS sequence"/>
</dbReference>
<protein>
    <submittedName>
        <fullName evidence="3">PhoD-like phosphatase</fullName>
    </submittedName>
</protein>
<dbReference type="PANTHER" id="PTHR37031:SF2">
    <property type="entry name" value="PHOD-LIKE PHOSPHATASE METALLOPHOSPHATASE DOMAIN-CONTAINING PROTEIN"/>
    <property type="match status" value="1"/>
</dbReference>
<dbReference type="Gene3D" id="3.60.21.70">
    <property type="entry name" value="PhoD-like phosphatase"/>
    <property type="match status" value="1"/>
</dbReference>
<dbReference type="Pfam" id="PF09423">
    <property type="entry name" value="PhoD"/>
    <property type="match status" value="1"/>
</dbReference>
<dbReference type="InterPro" id="IPR038607">
    <property type="entry name" value="PhoD-like_sf"/>
</dbReference>
<gene>
    <name evidence="3" type="ORF">SAMN05216266_11045</name>
</gene>
<evidence type="ECO:0000313" key="3">
    <source>
        <dbReference type="EMBL" id="SFB40084.1"/>
    </source>
</evidence>
<dbReference type="OrthoDB" id="9795624at2"/>
<dbReference type="EMBL" id="FOKG01000010">
    <property type="protein sequence ID" value="SFB40084.1"/>
    <property type="molecule type" value="Genomic_DNA"/>
</dbReference>
<reference evidence="4" key="1">
    <citation type="submission" date="2016-10" db="EMBL/GenBank/DDBJ databases">
        <authorList>
            <person name="Varghese N."/>
            <person name="Submissions S."/>
        </authorList>
    </citation>
    <scope>NUCLEOTIDE SEQUENCE [LARGE SCALE GENOMIC DNA]</scope>
    <source>
        <strain evidence="4">CGMCC 4.3568</strain>
    </source>
</reference>
<dbReference type="AlphaFoldDB" id="A0A1I1APZ4"/>
<sequence>MTHVELLLGPLLRHVDESSATVWVETSGPCVVAVHTARVPTFEVCGHHYALVVLTGLEPGTSTEYEVRLDDRTVWPEPGSRFPASRIRTLPGDEGHFRLVFGSCRQPSTHPSLGDDALIRYAERMRELSERDWPQALLLLGDQVYADETTAETRRWLAQRRDLSRPPGVEVADFEEYAHLYRETWSEPSVRWLLSTIPVCMIFDDHDVRDDWNTSDVWREQMRRQPWWAERLRGAFMSYWVYQHLGNLGPEALATDPVVAEVLDQPGDRTEALRRFAEVADDELEGVKQARWSYDRQFGRIRLLVVDTRAGRILGAGRRSMLDEDEFTWVEQHAEGDFDHLLIGSSLPWLLPPAISDLESMNELACRREGIRGRWAERIRQAVDLEHWAAFRTSFDRLAALIARVSRADVHPATISVLSGDVHHSYVAQAAFPDRVRSAVHQLTCSPVHNMAPRVVRVPFRAGWSRTVTRLTRWLARRAGVPSLPVEWERRVGPYFGNAIMTLDLYGRDAVAVLERAGPRGLVEHSRLPLTP</sequence>
<name>A0A1I1APZ4_9PSEU</name>
<evidence type="ECO:0000313" key="4">
    <source>
        <dbReference type="Proteomes" id="UP000243799"/>
    </source>
</evidence>
<keyword evidence="4" id="KW-1185">Reference proteome</keyword>